<dbReference type="GO" id="GO:0000976">
    <property type="term" value="F:transcription cis-regulatory region binding"/>
    <property type="evidence" value="ECO:0007669"/>
    <property type="project" value="TreeGrafter"/>
</dbReference>
<name>A0A238JJD1_9RHOB</name>
<evidence type="ECO:0000256" key="2">
    <source>
        <dbReference type="ARBA" id="ARBA00023125"/>
    </source>
</evidence>
<dbReference type="InterPro" id="IPR046335">
    <property type="entry name" value="LacI/GalR-like_sensor"/>
</dbReference>
<proteinExistence type="predicted"/>
<dbReference type="Gene3D" id="3.40.50.2300">
    <property type="match status" value="2"/>
</dbReference>
<dbReference type="SUPFAM" id="SSF47413">
    <property type="entry name" value="lambda repressor-like DNA-binding domains"/>
    <property type="match status" value="1"/>
</dbReference>
<keyword evidence="1" id="KW-0805">Transcription regulation</keyword>
<dbReference type="RefSeq" id="WP_099249767.1">
    <property type="nucleotide sequence ID" value="NZ_FXXP01000008.1"/>
</dbReference>
<evidence type="ECO:0000313" key="6">
    <source>
        <dbReference type="Proteomes" id="UP000225972"/>
    </source>
</evidence>
<dbReference type="GO" id="GO:0003700">
    <property type="term" value="F:DNA-binding transcription factor activity"/>
    <property type="evidence" value="ECO:0007669"/>
    <property type="project" value="TreeGrafter"/>
</dbReference>
<accession>A0A238JJD1</accession>
<protein>
    <submittedName>
        <fullName evidence="5">Ribose operon repressor</fullName>
    </submittedName>
</protein>
<keyword evidence="6" id="KW-1185">Reference proteome</keyword>
<dbReference type="AlphaFoldDB" id="A0A238JJD1"/>
<dbReference type="InterPro" id="IPR028082">
    <property type="entry name" value="Peripla_BP_I"/>
</dbReference>
<reference evidence="6" key="1">
    <citation type="submission" date="2017-05" db="EMBL/GenBank/DDBJ databases">
        <authorList>
            <person name="Rodrigo-Torres L."/>
            <person name="Arahal R. D."/>
            <person name="Lucena T."/>
        </authorList>
    </citation>
    <scope>NUCLEOTIDE SEQUENCE [LARGE SCALE GENOMIC DNA]</scope>
    <source>
        <strain evidence="6">CECT 8649</strain>
    </source>
</reference>
<dbReference type="SMART" id="SM00354">
    <property type="entry name" value="HTH_LACI"/>
    <property type="match status" value="1"/>
</dbReference>
<evidence type="ECO:0000256" key="3">
    <source>
        <dbReference type="ARBA" id="ARBA00023163"/>
    </source>
</evidence>
<dbReference type="OrthoDB" id="8433438at2"/>
<feature type="domain" description="HTH lacI-type" evidence="4">
    <location>
        <begin position="10"/>
        <end position="64"/>
    </location>
</feature>
<evidence type="ECO:0000256" key="1">
    <source>
        <dbReference type="ARBA" id="ARBA00023015"/>
    </source>
</evidence>
<organism evidence="5 6">
    <name type="scientific">Pelagimonas phthalicica</name>
    <dbReference type="NCBI Taxonomy" id="1037362"/>
    <lineage>
        <taxon>Bacteria</taxon>
        <taxon>Pseudomonadati</taxon>
        <taxon>Pseudomonadota</taxon>
        <taxon>Alphaproteobacteria</taxon>
        <taxon>Rhodobacterales</taxon>
        <taxon>Roseobacteraceae</taxon>
        <taxon>Pelagimonas</taxon>
    </lineage>
</organism>
<dbReference type="SUPFAM" id="SSF53822">
    <property type="entry name" value="Periplasmic binding protein-like I"/>
    <property type="match status" value="1"/>
</dbReference>
<dbReference type="CDD" id="cd01392">
    <property type="entry name" value="HTH_LacI"/>
    <property type="match status" value="1"/>
</dbReference>
<keyword evidence="3" id="KW-0804">Transcription</keyword>
<dbReference type="PROSITE" id="PS50932">
    <property type="entry name" value="HTH_LACI_2"/>
    <property type="match status" value="1"/>
</dbReference>
<dbReference type="PANTHER" id="PTHR30146:SF109">
    <property type="entry name" value="HTH-TYPE TRANSCRIPTIONAL REGULATOR GALS"/>
    <property type="match status" value="1"/>
</dbReference>
<dbReference type="Pfam" id="PF00356">
    <property type="entry name" value="LacI"/>
    <property type="match status" value="1"/>
</dbReference>
<keyword evidence="2" id="KW-0238">DNA-binding</keyword>
<dbReference type="Pfam" id="PF13377">
    <property type="entry name" value="Peripla_BP_3"/>
    <property type="match status" value="1"/>
</dbReference>
<gene>
    <name evidence="5" type="primary">rbsR_3</name>
    <name evidence="5" type="ORF">TRP8649_04729</name>
</gene>
<dbReference type="InterPro" id="IPR000843">
    <property type="entry name" value="HTH_LacI"/>
</dbReference>
<dbReference type="InterPro" id="IPR010982">
    <property type="entry name" value="Lambda_DNA-bd_dom_sf"/>
</dbReference>
<evidence type="ECO:0000259" key="4">
    <source>
        <dbReference type="PROSITE" id="PS50932"/>
    </source>
</evidence>
<dbReference type="PANTHER" id="PTHR30146">
    <property type="entry name" value="LACI-RELATED TRANSCRIPTIONAL REPRESSOR"/>
    <property type="match status" value="1"/>
</dbReference>
<dbReference type="Gene3D" id="1.10.260.40">
    <property type="entry name" value="lambda repressor-like DNA-binding domains"/>
    <property type="match status" value="1"/>
</dbReference>
<evidence type="ECO:0000313" key="5">
    <source>
        <dbReference type="EMBL" id="SMX30585.1"/>
    </source>
</evidence>
<dbReference type="Proteomes" id="UP000225972">
    <property type="component" value="Unassembled WGS sequence"/>
</dbReference>
<sequence>MSTKQIGASATADDVAELAGVSRWTVTRAFKKDASVSEKSRLKVMKAAEQLGYAPDLLASSLASDRSNLVALLVDDFSNPHKLVMLEKLTRLLRKEGWDTLLVNTLSEDDASVALMTASQRRVDAAVLIGSRFDDKGLATALGARRLRKLLVFARYSANPNTISICCDDHAAMSEICQYVLDKGYKHPIFLAGPQTVSAHVIRKETFLKNWEGATGRPAEFSDVGSYDPNAAYLHTKDLLLGREERDLPDVLVCENDAIAIGAIDAIRFELGLRVPQDIAVIGFDDVPQAQSPNYQLTTYRQPLDIMVAGLIDVLKGEDRQDLAQFHGEIVVRNSA</sequence>
<dbReference type="EMBL" id="FXXP01000008">
    <property type="protein sequence ID" value="SMX30585.1"/>
    <property type="molecule type" value="Genomic_DNA"/>
</dbReference>